<dbReference type="Gene3D" id="3.30.450.20">
    <property type="entry name" value="PAS domain"/>
    <property type="match status" value="1"/>
</dbReference>
<gene>
    <name evidence="4" type="ORF">ACFSXZ_07025</name>
</gene>
<protein>
    <submittedName>
        <fullName evidence="4">EAL domain-containing protein</fullName>
    </submittedName>
</protein>
<proteinExistence type="predicted"/>
<dbReference type="SMART" id="SM00091">
    <property type="entry name" value="PAS"/>
    <property type="match status" value="1"/>
</dbReference>
<feature type="domain" description="EAL" evidence="2">
    <location>
        <begin position="461"/>
        <end position="701"/>
    </location>
</feature>
<comment type="caution">
    <text evidence="4">The sequence shown here is derived from an EMBL/GenBank/DDBJ whole genome shotgun (WGS) entry which is preliminary data.</text>
</comment>
<dbReference type="InterPro" id="IPR035965">
    <property type="entry name" value="PAS-like_dom_sf"/>
</dbReference>
<dbReference type="SMART" id="SM00267">
    <property type="entry name" value="GGDEF"/>
    <property type="match status" value="1"/>
</dbReference>
<feature type="domain" description="GGDEF" evidence="3">
    <location>
        <begin position="317"/>
        <end position="452"/>
    </location>
</feature>
<feature type="domain" description="PAS" evidence="1">
    <location>
        <begin position="164"/>
        <end position="234"/>
    </location>
</feature>
<dbReference type="SUPFAM" id="SSF55073">
    <property type="entry name" value="Nucleotide cyclase"/>
    <property type="match status" value="1"/>
</dbReference>
<dbReference type="SMART" id="SM00052">
    <property type="entry name" value="EAL"/>
    <property type="match status" value="1"/>
</dbReference>
<dbReference type="RefSeq" id="WP_378262463.1">
    <property type="nucleotide sequence ID" value="NZ_JBHUKR010000004.1"/>
</dbReference>
<keyword evidence="5" id="KW-1185">Reference proteome</keyword>
<dbReference type="SUPFAM" id="SSF141868">
    <property type="entry name" value="EAL domain-like"/>
    <property type="match status" value="1"/>
</dbReference>
<dbReference type="InterPro" id="IPR013656">
    <property type="entry name" value="PAS_4"/>
</dbReference>
<accession>A0ABW5FTP5</accession>
<evidence type="ECO:0000259" key="1">
    <source>
        <dbReference type="PROSITE" id="PS50112"/>
    </source>
</evidence>
<dbReference type="PANTHER" id="PTHR44757">
    <property type="entry name" value="DIGUANYLATE CYCLASE DGCP"/>
    <property type="match status" value="1"/>
</dbReference>
<evidence type="ECO:0000313" key="5">
    <source>
        <dbReference type="Proteomes" id="UP001597417"/>
    </source>
</evidence>
<dbReference type="InterPro" id="IPR043128">
    <property type="entry name" value="Rev_trsase/Diguanyl_cyclase"/>
</dbReference>
<dbReference type="InterPro" id="IPR000160">
    <property type="entry name" value="GGDEF_dom"/>
</dbReference>
<dbReference type="PANTHER" id="PTHR44757:SF2">
    <property type="entry name" value="BIOFILM ARCHITECTURE MAINTENANCE PROTEIN MBAA"/>
    <property type="match status" value="1"/>
</dbReference>
<dbReference type="InterPro" id="IPR029787">
    <property type="entry name" value="Nucleotide_cyclase"/>
</dbReference>
<sequence>MTVPNADDGPAPPHALTAPADATRGRFLLARKWAYLVSSTAYLPLTHSELEQHMLHLVNRLFDTIRREPFDPEAAGAVGTRLVEMKCVGPDSIRRTVDALGRALLHQPELAGVDRLAERVVLVLGAMMTGYAERLRQVTQQRQEELNRSLHKVAEDARRTHLIGHARFEEVFRSSSSGVALVGLDKRIGAINEAMAGIVLRSEDDLIGLSLFDLIAPQDAGSLGEAYERLESGGLPHLESNCQVVRGDGAVVPMSFSASLVRDADGAADHFVTVVEAESDLAGLRRSLSELSRHDALTGLLNRQAFRAALQAALSRSPVTLYHLDIDGFSLINAGLGAETGDRLLVSVAERLRSVVAQEKAAVGRLGADEFGIVVENTAESLPVLEMVGRIQQVLDEPVYLDGEHGLAAPVCIGVVDRPGPGTAPADVLRAAETTLRRAKDEGRRQWQLFDPPEDARQREMSELATSMAAAWETGAIKVAFRTVTRLDTRRQAGVEAVSYWDHPRRGPLSHADCVKLAERTGLGLSLGYSLLSEACARRAESDDELPLSVPLTIGQAADPDLVGVVRRVLGETGLNGRALELGFPAEALAAEHGETADNLCVLADIGVRTAIHDFGAARDAIFLEDLRAGSIRLAPVLVARQRERPGPDSAITPILTGMVAMAHRSGATVSVDGVGTPEQADFWRRAGADFALGELFDHPG</sequence>
<dbReference type="NCBIfam" id="TIGR00229">
    <property type="entry name" value="sensory_box"/>
    <property type="match status" value="1"/>
</dbReference>
<dbReference type="PROSITE" id="PS50112">
    <property type="entry name" value="PAS"/>
    <property type="match status" value="1"/>
</dbReference>
<dbReference type="InterPro" id="IPR000014">
    <property type="entry name" value="PAS"/>
</dbReference>
<dbReference type="InterPro" id="IPR001633">
    <property type="entry name" value="EAL_dom"/>
</dbReference>
<dbReference type="Pfam" id="PF00563">
    <property type="entry name" value="EAL"/>
    <property type="match status" value="1"/>
</dbReference>
<dbReference type="CDD" id="cd01949">
    <property type="entry name" value="GGDEF"/>
    <property type="match status" value="1"/>
</dbReference>
<dbReference type="CDD" id="cd01948">
    <property type="entry name" value="EAL"/>
    <property type="match status" value="1"/>
</dbReference>
<dbReference type="InterPro" id="IPR035919">
    <property type="entry name" value="EAL_sf"/>
</dbReference>
<dbReference type="Pfam" id="PF00990">
    <property type="entry name" value="GGDEF"/>
    <property type="match status" value="1"/>
</dbReference>
<evidence type="ECO:0000313" key="4">
    <source>
        <dbReference type="EMBL" id="MFD2416076.1"/>
    </source>
</evidence>
<dbReference type="Pfam" id="PF08448">
    <property type="entry name" value="PAS_4"/>
    <property type="match status" value="1"/>
</dbReference>
<dbReference type="InterPro" id="IPR052155">
    <property type="entry name" value="Biofilm_reg_signaling"/>
</dbReference>
<dbReference type="PROSITE" id="PS50887">
    <property type="entry name" value="GGDEF"/>
    <property type="match status" value="1"/>
</dbReference>
<dbReference type="EMBL" id="JBHUKR010000004">
    <property type="protein sequence ID" value="MFD2416076.1"/>
    <property type="molecule type" value="Genomic_DNA"/>
</dbReference>
<dbReference type="PROSITE" id="PS50883">
    <property type="entry name" value="EAL"/>
    <property type="match status" value="1"/>
</dbReference>
<dbReference type="Gene3D" id="3.20.20.450">
    <property type="entry name" value="EAL domain"/>
    <property type="match status" value="1"/>
</dbReference>
<name>A0ABW5FTP5_9PSEU</name>
<dbReference type="Proteomes" id="UP001597417">
    <property type="component" value="Unassembled WGS sequence"/>
</dbReference>
<dbReference type="SUPFAM" id="SSF55785">
    <property type="entry name" value="PYP-like sensor domain (PAS domain)"/>
    <property type="match status" value="1"/>
</dbReference>
<dbReference type="CDD" id="cd00130">
    <property type="entry name" value="PAS"/>
    <property type="match status" value="1"/>
</dbReference>
<dbReference type="Gene3D" id="3.30.70.270">
    <property type="match status" value="1"/>
</dbReference>
<dbReference type="NCBIfam" id="TIGR00254">
    <property type="entry name" value="GGDEF"/>
    <property type="match status" value="1"/>
</dbReference>
<evidence type="ECO:0000259" key="3">
    <source>
        <dbReference type="PROSITE" id="PS50887"/>
    </source>
</evidence>
<evidence type="ECO:0000259" key="2">
    <source>
        <dbReference type="PROSITE" id="PS50883"/>
    </source>
</evidence>
<reference evidence="5" key="1">
    <citation type="journal article" date="2019" name="Int. J. Syst. Evol. Microbiol.">
        <title>The Global Catalogue of Microorganisms (GCM) 10K type strain sequencing project: providing services to taxonomists for standard genome sequencing and annotation.</title>
        <authorList>
            <consortium name="The Broad Institute Genomics Platform"/>
            <consortium name="The Broad Institute Genome Sequencing Center for Infectious Disease"/>
            <person name="Wu L."/>
            <person name="Ma J."/>
        </authorList>
    </citation>
    <scope>NUCLEOTIDE SEQUENCE [LARGE SCALE GENOMIC DNA]</scope>
    <source>
        <strain evidence="5">CGMCC 4.7645</strain>
    </source>
</reference>
<organism evidence="4 5">
    <name type="scientific">Amycolatopsis pigmentata</name>
    <dbReference type="NCBI Taxonomy" id="450801"/>
    <lineage>
        <taxon>Bacteria</taxon>
        <taxon>Bacillati</taxon>
        <taxon>Actinomycetota</taxon>
        <taxon>Actinomycetes</taxon>
        <taxon>Pseudonocardiales</taxon>
        <taxon>Pseudonocardiaceae</taxon>
        <taxon>Amycolatopsis</taxon>
    </lineage>
</organism>